<comment type="caution">
    <text evidence="3">The sequence shown here is derived from an EMBL/GenBank/DDBJ whole genome shotgun (WGS) entry which is preliminary data.</text>
</comment>
<evidence type="ECO:0000259" key="2">
    <source>
        <dbReference type="Pfam" id="PF02538"/>
    </source>
</evidence>
<sequence>MSSRAPPWSRRPIPPSICPAISRPRSTRVATCWGACVPRHRAIEERPAMKTSPVQLEIFRNRFQAIVEEMASVTLRTSFTVFVKETSDFGACLVAPTGEVLAAPTETSVSLMVGLPGWEAVKAFDSYEEGDVCIANDPDTTRGLSTHLPDIWVWRPIFVEGEIVAFAFNFIHSSDVGGRVPGSITPVATDVWQEGIRIPPLKLVRAGQINEDIVKLILTNCRIPDGNWGDIKAELASLATADRRVRELAQRYGRQAVADGITDLLASAETRARRIIATIPDGSYSASDYMEIEAGVTRPIRIALTLHVAGEDIALDFTGTDLQVKAAFNLPTYGQPGHYMLSLAMLNYFRTLDPQIPYNSGLTRPLKMTLPQGTIVNPDPGRAYGVRAATFIRVMDVIMACLGQALPEATPAASAGAIAIVLLSNFDPKSGQRRITVAQPLSGGSGGRPRQDGIEGTSFTGGWLRNVPNEVLEAEMPILVEEYGYATDSAAAGLHRGGAAVRFRFRNLQPGTVLTARGLERFRFNAWGLHGGAAGANTQVRLNPEGAARDLGQIDLVELDRGDVVDFLSPSGGGYGDPRARAPEAVLRDVEEGYLTCAAARAGYGVVIGGGAVDVAATEALRLSLPAQAGIDKGSHRARFEADWPEAVQEALIAALLLRPAAVRDTLRTGLEARVLAETRAGTPPDRTRIEALITELTSEETA</sequence>
<dbReference type="PANTHER" id="PTHR11365:SF23">
    <property type="entry name" value="HYPOTHETICAL 5-OXOPROLINASE (EUROFUNG)-RELATED"/>
    <property type="match status" value="1"/>
</dbReference>
<dbReference type="InterPro" id="IPR045079">
    <property type="entry name" value="Oxoprolinase-like"/>
</dbReference>
<evidence type="ECO:0000256" key="1">
    <source>
        <dbReference type="SAM" id="MobiDB-lite"/>
    </source>
</evidence>
<feature type="domain" description="Hydantoinase B/oxoprolinase" evidence="2">
    <location>
        <begin position="53"/>
        <end position="578"/>
    </location>
</feature>
<protein>
    <submittedName>
        <fullName evidence="3">Hydantoinase B/oxoprolinase family protein</fullName>
    </submittedName>
</protein>
<dbReference type="AlphaFoldDB" id="A0A443J8Z9"/>
<dbReference type="InterPro" id="IPR003692">
    <property type="entry name" value="Hydantoinase_B"/>
</dbReference>
<feature type="region of interest" description="Disordered" evidence="1">
    <location>
        <begin position="438"/>
        <end position="459"/>
    </location>
</feature>
<dbReference type="EMBL" id="SAUZ01000034">
    <property type="protein sequence ID" value="RWR16939.1"/>
    <property type="molecule type" value="Genomic_DNA"/>
</dbReference>
<organism evidence="3 4">
    <name type="scientific">Paenirhodobacter populi</name>
    <dbReference type="NCBI Taxonomy" id="2306993"/>
    <lineage>
        <taxon>Bacteria</taxon>
        <taxon>Pseudomonadati</taxon>
        <taxon>Pseudomonadota</taxon>
        <taxon>Alphaproteobacteria</taxon>
        <taxon>Rhodobacterales</taxon>
        <taxon>Rhodobacter group</taxon>
        <taxon>Paenirhodobacter</taxon>
    </lineage>
</organism>
<evidence type="ECO:0000313" key="3">
    <source>
        <dbReference type="EMBL" id="RWR16939.1"/>
    </source>
</evidence>
<reference evidence="3 4" key="2">
    <citation type="submission" date="2019-01" db="EMBL/GenBank/DDBJ databases">
        <authorList>
            <person name="Li Y."/>
        </authorList>
    </citation>
    <scope>NUCLEOTIDE SEQUENCE [LARGE SCALE GENOMIC DNA]</scope>
    <source>
        <strain evidence="3 4">SK2B-1</strain>
    </source>
</reference>
<dbReference type="GO" id="GO:0006749">
    <property type="term" value="P:glutathione metabolic process"/>
    <property type="evidence" value="ECO:0007669"/>
    <property type="project" value="TreeGrafter"/>
</dbReference>
<evidence type="ECO:0000313" key="4">
    <source>
        <dbReference type="Proteomes" id="UP000284476"/>
    </source>
</evidence>
<accession>A0A443J8Z9</accession>
<proteinExistence type="predicted"/>
<reference evidence="3 4" key="1">
    <citation type="submission" date="2019-01" db="EMBL/GenBank/DDBJ databases">
        <title>Sinorhodobacter populi sp. nov. isolated from the symptomatic bark tissue of Populus euramericana canker.</title>
        <authorList>
            <person name="Xu G."/>
        </authorList>
    </citation>
    <scope>NUCLEOTIDE SEQUENCE [LARGE SCALE GENOMIC DNA]</scope>
    <source>
        <strain evidence="3 4">SK2B-1</strain>
    </source>
</reference>
<dbReference type="Proteomes" id="UP000284476">
    <property type="component" value="Unassembled WGS sequence"/>
</dbReference>
<dbReference type="PANTHER" id="PTHR11365">
    <property type="entry name" value="5-OXOPROLINASE RELATED"/>
    <property type="match status" value="1"/>
</dbReference>
<gene>
    <name evidence="3" type="ORF">D2T30_20315</name>
</gene>
<name>A0A443J8Z9_9RHOB</name>
<dbReference type="GO" id="GO:0017168">
    <property type="term" value="F:5-oxoprolinase (ATP-hydrolyzing) activity"/>
    <property type="evidence" value="ECO:0007669"/>
    <property type="project" value="TreeGrafter"/>
</dbReference>
<dbReference type="GO" id="GO:0005829">
    <property type="term" value="C:cytosol"/>
    <property type="evidence" value="ECO:0007669"/>
    <property type="project" value="TreeGrafter"/>
</dbReference>
<dbReference type="Pfam" id="PF02538">
    <property type="entry name" value="Hydantoinase_B"/>
    <property type="match status" value="1"/>
</dbReference>